<name>A0A0G9GXW1_9GAMM</name>
<dbReference type="AlphaFoldDB" id="A0A0G9GXW1"/>
<dbReference type="PANTHER" id="PTHR43140">
    <property type="entry name" value="TYPE-1 RESTRICTION ENZYME ECOKI SPECIFICITY PROTEIN"/>
    <property type="match status" value="1"/>
</dbReference>
<sequence length="560" mass="62140">MRQSKVAQNIAAPAANVPVQKETVFGAAFDLLVQSQQGIAKLRELILSLAFRGRLLPQEPGDESALVLLSRVRAEKESLIDAGVISREKSLEPIADEEIAYSLPAGWIWVRLPQIYFPLSLGKKTLLSSAIKDKGSIPVVDQGQRHVAGYTDEVELMLNIPGPVVIFGDHTTQVKYIDFDFAPGAEGVKVLRPVLQNEKYFFWQLKAFRLESRGYARHFKALNSKLFALAPLAEQARIVDRIEELMRICDALEARGQLQDEQHERLVATLFDTLASSESAEALSENWRRIATHFDLLFDRPESIDVLERVILQLAVRGLLVAQDATDAPARDLLQEIQSRRGKFGTAVSNHDQATRREDLPFKLPNGWEAVSLLDVCAVGGGATPSKGNPRFWDGSIPWVSPKDMKVDVINDSQDHVSSKAINETRLPLISANSLLVVVRGMILAHSFPVAVAAREVTINQDMKSFTPYLVELLEFLSLALKGFKPEILSLVARSTHGTCKLESGRLFSFMFGLPPLAEQRRIVARVDELRRLCVALRERLSESRGMQSRLADGLIGAVS</sequence>
<dbReference type="EMBL" id="JPLA01000060">
    <property type="protein sequence ID" value="KLD62076.1"/>
    <property type="molecule type" value="Genomic_DNA"/>
</dbReference>
<evidence type="ECO:0000256" key="1">
    <source>
        <dbReference type="ARBA" id="ARBA00010923"/>
    </source>
</evidence>
<dbReference type="GO" id="GO:0009307">
    <property type="term" value="P:DNA restriction-modification system"/>
    <property type="evidence" value="ECO:0007669"/>
    <property type="project" value="UniProtKB-KW"/>
</dbReference>
<dbReference type="SUPFAM" id="SSF116734">
    <property type="entry name" value="DNA methylase specificity domain"/>
    <property type="match status" value="2"/>
</dbReference>
<keyword evidence="2" id="KW-0680">Restriction system</keyword>
<dbReference type="InterPro" id="IPR000055">
    <property type="entry name" value="Restrct_endonuc_typeI_TRD"/>
</dbReference>
<comment type="similarity">
    <text evidence="1">Belongs to the type-I restriction system S methylase family.</text>
</comment>
<evidence type="ECO:0000313" key="5">
    <source>
        <dbReference type="EMBL" id="KLD62076.1"/>
    </source>
</evidence>
<proteinExistence type="inferred from homology"/>
<dbReference type="OrthoDB" id="398435at2"/>
<gene>
    <name evidence="5" type="ORF">Y882_17880</name>
</gene>
<dbReference type="Proteomes" id="UP000035481">
    <property type="component" value="Unassembled WGS sequence"/>
</dbReference>
<dbReference type="InterPro" id="IPR051212">
    <property type="entry name" value="Type-I_RE_S_subunit"/>
</dbReference>
<protein>
    <recommendedName>
        <fullName evidence="4">Type I restriction modification DNA specificity domain-containing protein</fullName>
    </recommendedName>
</protein>
<evidence type="ECO:0000256" key="3">
    <source>
        <dbReference type="ARBA" id="ARBA00023125"/>
    </source>
</evidence>
<dbReference type="CDD" id="cd17249">
    <property type="entry name" value="RMtype1_S_EcoR124I-TRD2-CR2_like"/>
    <property type="match status" value="1"/>
</dbReference>
<dbReference type="PANTHER" id="PTHR43140:SF1">
    <property type="entry name" value="TYPE I RESTRICTION ENZYME ECOKI SPECIFICITY SUBUNIT"/>
    <property type="match status" value="1"/>
</dbReference>
<dbReference type="PATRIC" id="fig|1440762.4.peg.3450"/>
<keyword evidence="3" id="KW-0238">DNA-binding</keyword>
<dbReference type="Gene3D" id="3.90.220.20">
    <property type="entry name" value="DNA methylase specificity domains"/>
    <property type="match status" value="2"/>
</dbReference>
<dbReference type="Pfam" id="PF01420">
    <property type="entry name" value="Methylase_S"/>
    <property type="match status" value="1"/>
</dbReference>
<dbReference type="InterPro" id="IPR044946">
    <property type="entry name" value="Restrct_endonuc_typeI_TRD_sf"/>
</dbReference>
<accession>A0A0G9GXW1</accession>
<reference evidence="5 6" key="1">
    <citation type="journal article" date="2015" name="Antonie Van Leeuwenhoek">
        <title>A phylogenomic and molecular marker based taxonomic framework for the order Xanthomonadales: proposal to transfer the families Algiphilaceae and Solimonadaceae to the order Nevskiales ord. nov. and to create a new family within the order Xanthomonadales, the family Rhodanobacteraceae fam. nov., containing the genus Rhodanobacter and its closest relatives.</title>
        <authorList>
            <person name="Naushad S."/>
            <person name="Adeolu M."/>
            <person name="Wong S."/>
            <person name="Sohail M."/>
            <person name="Schellhorn H.E."/>
            <person name="Gupta R.S."/>
        </authorList>
    </citation>
    <scope>NUCLEOTIDE SEQUENCE [LARGE SCALE GENOMIC DNA]</scope>
    <source>
        <strain evidence="5 6">DSM 16301</strain>
    </source>
</reference>
<feature type="domain" description="Type I restriction modification DNA specificity" evidence="4">
    <location>
        <begin position="365"/>
        <end position="542"/>
    </location>
</feature>
<evidence type="ECO:0000313" key="6">
    <source>
        <dbReference type="Proteomes" id="UP000035481"/>
    </source>
</evidence>
<dbReference type="GO" id="GO:0003677">
    <property type="term" value="F:DNA binding"/>
    <property type="evidence" value="ECO:0007669"/>
    <property type="project" value="UniProtKB-KW"/>
</dbReference>
<dbReference type="STRING" id="1440762.Y882_17880"/>
<comment type="caution">
    <text evidence="5">The sequence shown here is derived from an EMBL/GenBank/DDBJ whole genome shotgun (WGS) entry which is preliminary data.</text>
</comment>
<evidence type="ECO:0000259" key="4">
    <source>
        <dbReference type="Pfam" id="PF01420"/>
    </source>
</evidence>
<evidence type="ECO:0000256" key="2">
    <source>
        <dbReference type="ARBA" id="ARBA00022747"/>
    </source>
</evidence>
<dbReference type="RefSeq" id="WP_052950132.1">
    <property type="nucleotide sequence ID" value="NZ_JPLA01000060.1"/>
</dbReference>
<organism evidence="5 6">
    <name type="scientific">Dyella japonica DSM 16301</name>
    <dbReference type="NCBI Taxonomy" id="1440762"/>
    <lineage>
        <taxon>Bacteria</taxon>
        <taxon>Pseudomonadati</taxon>
        <taxon>Pseudomonadota</taxon>
        <taxon>Gammaproteobacteria</taxon>
        <taxon>Lysobacterales</taxon>
        <taxon>Rhodanobacteraceae</taxon>
        <taxon>Dyella</taxon>
    </lineage>
</organism>